<comment type="caution">
    <text evidence="2">The sequence shown here is derived from an EMBL/GenBank/DDBJ whole genome shotgun (WGS) entry which is preliminary data.</text>
</comment>
<evidence type="ECO:0000256" key="1">
    <source>
        <dbReference type="SAM" id="Phobius"/>
    </source>
</evidence>
<organism evidence="2 3">
    <name type="scientific">Striga asiatica</name>
    <name type="common">Asiatic witchweed</name>
    <name type="synonym">Buchnera asiatica</name>
    <dbReference type="NCBI Taxonomy" id="4170"/>
    <lineage>
        <taxon>Eukaryota</taxon>
        <taxon>Viridiplantae</taxon>
        <taxon>Streptophyta</taxon>
        <taxon>Embryophyta</taxon>
        <taxon>Tracheophyta</taxon>
        <taxon>Spermatophyta</taxon>
        <taxon>Magnoliopsida</taxon>
        <taxon>eudicotyledons</taxon>
        <taxon>Gunneridae</taxon>
        <taxon>Pentapetalae</taxon>
        <taxon>asterids</taxon>
        <taxon>lamiids</taxon>
        <taxon>Lamiales</taxon>
        <taxon>Orobanchaceae</taxon>
        <taxon>Buchnereae</taxon>
        <taxon>Striga</taxon>
    </lineage>
</organism>
<evidence type="ECO:0000313" key="2">
    <source>
        <dbReference type="EMBL" id="GER54022.1"/>
    </source>
</evidence>
<dbReference type="AlphaFoldDB" id="A0A5A7R9A7"/>
<gene>
    <name evidence="2" type="ORF">STAS_31580</name>
</gene>
<dbReference type="GO" id="GO:0016740">
    <property type="term" value="F:transferase activity"/>
    <property type="evidence" value="ECO:0007669"/>
    <property type="project" value="UniProtKB-KW"/>
</dbReference>
<sequence>MGPPLAWRQHWGTFLAWPQGIASWRLIRIKRYYRYKKQNAKVKMELKFSHNFHKMRKMTRRQNLKLPWLKLNRRIGKLKHEADLNLLVIVKLQPRVISFEENA</sequence>
<name>A0A5A7R9A7_STRAF</name>
<proteinExistence type="predicted"/>
<feature type="transmembrane region" description="Helical" evidence="1">
    <location>
        <begin position="6"/>
        <end position="27"/>
    </location>
</feature>
<keyword evidence="1" id="KW-1133">Transmembrane helix</keyword>
<dbReference type="Proteomes" id="UP000325081">
    <property type="component" value="Unassembled WGS sequence"/>
</dbReference>
<keyword evidence="1" id="KW-0472">Membrane</keyword>
<reference evidence="3" key="1">
    <citation type="journal article" date="2019" name="Curr. Biol.">
        <title>Genome Sequence of Striga asiatica Provides Insight into the Evolution of Plant Parasitism.</title>
        <authorList>
            <person name="Yoshida S."/>
            <person name="Kim S."/>
            <person name="Wafula E.K."/>
            <person name="Tanskanen J."/>
            <person name="Kim Y.M."/>
            <person name="Honaas L."/>
            <person name="Yang Z."/>
            <person name="Spallek T."/>
            <person name="Conn C.E."/>
            <person name="Ichihashi Y."/>
            <person name="Cheong K."/>
            <person name="Cui S."/>
            <person name="Der J.P."/>
            <person name="Gundlach H."/>
            <person name="Jiao Y."/>
            <person name="Hori C."/>
            <person name="Ishida J.K."/>
            <person name="Kasahara H."/>
            <person name="Kiba T."/>
            <person name="Kim M.S."/>
            <person name="Koo N."/>
            <person name="Laohavisit A."/>
            <person name="Lee Y.H."/>
            <person name="Lumba S."/>
            <person name="McCourt P."/>
            <person name="Mortimer J.C."/>
            <person name="Mutuku J.M."/>
            <person name="Nomura T."/>
            <person name="Sasaki-Sekimoto Y."/>
            <person name="Seto Y."/>
            <person name="Wang Y."/>
            <person name="Wakatake T."/>
            <person name="Sakakibara H."/>
            <person name="Demura T."/>
            <person name="Yamaguchi S."/>
            <person name="Yoneyama K."/>
            <person name="Manabe R.I."/>
            <person name="Nelson D.C."/>
            <person name="Schulman A.H."/>
            <person name="Timko M.P."/>
            <person name="dePamphilis C.W."/>
            <person name="Choi D."/>
            <person name="Shirasu K."/>
        </authorList>
    </citation>
    <scope>NUCLEOTIDE SEQUENCE [LARGE SCALE GENOMIC DNA]</scope>
    <source>
        <strain evidence="3">cv. UVA1</strain>
    </source>
</reference>
<evidence type="ECO:0000313" key="3">
    <source>
        <dbReference type="Proteomes" id="UP000325081"/>
    </source>
</evidence>
<keyword evidence="3" id="KW-1185">Reference proteome</keyword>
<keyword evidence="1" id="KW-0812">Transmembrane</keyword>
<accession>A0A5A7R9A7</accession>
<dbReference type="EMBL" id="BKCP01010848">
    <property type="protein sequence ID" value="GER54022.1"/>
    <property type="molecule type" value="Genomic_DNA"/>
</dbReference>
<keyword evidence="2" id="KW-0808">Transferase</keyword>
<protein>
    <submittedName>
        <fullName evidence="2">O-glucosyltransferase rumi homolog</fullName>
    </submittedName>
</protein>